<dbReference type="PROSITE" id="PS51257">
    <property type="entry name" value="PROKAR_LIPOPROTEIN"/>
    <property type="match status" value="1"/>
</dbReference>
<dbReference type="AlphaFoldDB" id="A0A1I3P0D2"/>
<evidence type="ECO:0000313" key="2">
    <source>
        <dbReference type="Proteomes" id="UP000242560"/>
    </source>
</evidence>
<protein>
    <recommendedName>
        <fullName evidence="3">Lipoprotein</fullName>
    </recommendedName>
</protein>
<gene>
    <name evidence="1" type="ORF">SAMN05421638_2301</name>
</gene>
<evidence type="ECO:0000313" key="1">
    <source>
        <dbReference type="EMBL" id="SFJ14750.1"/>
    </source>
</evidence>
<organism evidence="1 2">
    <name type="scientific">Kaistella treverensis</name>
    <dbReference type="NCBI Taxonomy" id="631455"/>
    <lineage>
        <taxon>Bacteria</taxon>
        <taxon>Pseudomonadati</taxon>
        <taxon>Bacteroidota</taxon>
        <taxon>Flavobacteriia</taxon>
        <taxon>Flavobacteriales</taxon>
        <taxon>Weeksellaceae</taxon>
        <taxon>Chryseobacterium group</taxon>
        <taxon>Kaistella</taxon>
    </lineage>
</organism>
<proteinExistence type="predicted"/>
<sequence length="124" mass="14348">MIKTFFGLLIFTLISCQMVGKEHGVNFSIENKSDHPIENVRFTTSEHLHELKFEIINPNEEVSDFLNMEENRNDGSYVIEFTRRGENKVTKGFGYYTNGGALEKWAKFQIKNDTVISEFGGIRY</sequence>
<dbReference type="EMBL" id="FORQ01000007">
    <property type="protein sequence ID" value="SFJ14750.1"/>
    <property type="molecule type" value="Genomic_DNA"/>
</dbReference>
<dbReference type="RefSeq" id="WP_143068778.1">
    <property type="nucleotide sequence ID" value="NZ_FORQ01000007.1"/>
</dbReference>
<accession>A0A1I3P0D2</accession>
<reference evidence="2" key="1">
    <citation type="submission" date="2016-10" db="EMBL/GenBank/DDBJ databases">
        <authorList>
            <person name="Varghese N."/>
            <person name="Submissions S."/>
        </authorList>
    </citation>
    <scope>NUCLEOTIDE SEQUENCE [LARGE SCALE GENOMIC DNA]</scope>
    <source>
        <strain evidence="2">DSM 22251</strain>
    </source>
</reference>
<keyword evidence="2" id="KW-1185">Reference proteome</keyword>
<evidence type="ECO:0008006" key="3">
    <source>
        <dbReference type="Google" id="ProtNLM"/>
    </source>
</evidence>
<name>A0A1I3P0D2_9FLAO</name>
<dbReference type="Proteomes" id="UP000242560">
    <property type="component" value="Unassembled WGS sequence"/>
</dbReference>